<name>A0A6V7XDK5_MELEN</name>
<protein>
    <submittedName>
        <fullName evidence="1">Uncharacterized protein</fullName>
    </submittedName>
</protein>
<dbReference type="OrthoDB" id="5281164at2759"/>
<dbReference type="AlphaFoldDB" id="A0A6V7XDK5"/>
<dbReference type="Proteomes" id="UP000580250">
    <property type="component" value="Unassembled WGS sequence"/>
</dbReference>
<evidence type="ECO:0000313" key="2">
    <source>
        <dbReference type="Proteomes" id="UP000580250"/>
    </source>
</evidence>
<sequence>MFSLPPEAQLDILKCFNFKQLFSVKQTNYYLLNLINRYGIRLARKKFAYITLINHHKTFGVYHGYKYIASESGVF</sequence>
<organism evidence="1 2">
    <name type="scientific">Meloidogyne enterolobii</name>
    <name type="common">Root-knot nematode worm</name>
    <name type="synonym">Meloidogyne mayaguensis</name>
    <dbReference type="NCBI Taxonomy" id="390850"/>
    <lineage>
        <taxon>Eukaryota</taxon>
        <taxon>Metazoa</taxon>
        <taxon>Ecdysozoa</taxon>
        <taxon>Nematoda</taxon>
        <taxon>Chromadorea</taxon>
        <taxon>Rhabditida</taxon>
        <taxon>Tylenchina</taxon>
        <taxon>Tylenchomorpha</taxon>
        <taxon>Tylenchoidea</taxon>
        <taxon>Meloidogynidae</taxon>
        <taxon>Meloidogyninae</taxon>
        <taxon>Meloidogyne</taxon>
    </lineage>
</organism>
<accession>A0A6V7XDK5</accession>
<gene>
    <name evidence="1" type="ORF">MENT_LOCUS50656</name>
</gene>
<dbReference type="EMBL" id="CAJEWN010001430">
    <property type="protein sequence ID" value="CAD2197416.1"/>
    <property type="molecule type" value="Genomic_DNA"/>
</dbReference>
<comment type="caution">
    <text evidence="1">The sequence shown here is derived from an EMBL/GenBank/DDBJ whole genome shotgun (WGS) entry which is preliminary data.</text>
</comment>
<reference evidence="1 2" key="1">
    <citation type="submission" date="2020-08" db="EMBL/GenBank/DDBJ databases">
        <authorList>
            <person name="Koutsovoulos G."/>
            <person name="Danchin GJ E."/>
        </authorList>
    </citation>
    <scope>NUCLEOTIDE SEQUENCE [LARGE SCALE GENOMIC DNA]</scope>
</reference>
<proteinExistence type="predicted"/>
<evidence type="ECO:0000313" key="1">
    <source>
        <dbReference type="EMBL" id="CAD2197416.1"/>
    </source>
</evidence>